<dbReference type="InterPro" id="IPR033786">
    <property type="entry name" value="TTHB210-like"/>
</dbReference>
<keyword evidence="3" id="KW-1185">Reference proteome</keyword>
<evidence type="ECO:0000313" key="2">
    <source>
        <dbReference type="EMBL" id="SEM24174.1"/>
    </source>
</evidence>
<organism evidence="2 3">
    <name type="scientific">Rhodococcus maanshanensis</name>
    <dbReference type="NCBI Taxonomy" id="183556"/>
    <lineage>
        <taxon>Bacteria</taxon>
        <taxon>Bacillati</taxon>
        <taxon>Actinomycetota</taxon>
        <taxon>Actinomycetes</taxon>
        <taxon>Mycobacteriales</taxon>
        <taxon>Nocardiaceae</taxon>
        <taxon>Rhodococcus</taxon>
    </lineage>
</organism>
<dbReference type="AlphaFoldDB" id="A0A1H7WS24"/>
<gene>
    <name evidence="2" type="ORF">SAMN05444583_12851</name>
</gene>
<evidence type="ECO:0000259" key="1">
    <source>
        <dbReference type="Pfam" id="PF18197"/>
    </source>
</evidence>
<reference evidence="3" key="1">
    <citation type="submission" date="2016-10" db="EMBL/GenBank/DDBJ databases">
        <authorList>
            <person name="Varghese N."/>
            <person name="Submissions S."/>
        </authorList>
    </citation>
    <scope>NUCLEOTIDE SEQUENCE [LARGE SCALE GENOMIC DNA]</scope>
    <source>
        <strain evidence="3">DSM 44675</strain>
    </source>
</reference>
<dbReference type="InterPro" id="IPR040832">
    <property type="entry name" value="TTHB210-like_dom"/>
</dbReference>
<dbReference type="RefSeq" id="WP_169922342.1">
    <property type="nucleotide sequence ID" value="NZ_FOAW01000028.1"/>
</dbReference>
<evidence type="ECO:0000313" key="3">
    <source>
        <dbReference type="Proteomes" id="UP000198677"/>
    </source>
</evidence>
<name>A0A1H7WS24_9NOCA</name>
<accession>A0A1H7WS24</accession>
<dbReference type="EMBL" id="FOAW01000028">
    <property type="protein sequence ID" value="SEM24174.1"/>
    <property type="molecule type" value="Genomic_DNA"/>
</dbReference>
<dbReference type="Pfam" id="PF18197">
    <property type="entry name" value="TTHB210-like"/>
    <property type="match status" value="1"/>
</dbReference>
<proteinExistence type="predicted"/>
<sequence>MPNTELCTQPTTAADLAARPAKRAARLALAACAAVTLAGCGAAVGADDRSGTFFGPSQDLGDGTSKTYVSLDSDGKPTEIGIRITETALDGLPGGPDAKPQMLMFDLPDEASETVFEHVMLDWNPNGHDPQILWGKPHFDMHFYLTDMAEVHAIDPTAPDFATKAARLPDPKYIPQDYVAPPGPPAANTVPSMGLHWNDSADRVVPGSFDFTEVLLNGSWDGEFTFIEPMMTREWLLTKPTLQEDLKLPKAYPRSGYSPTTYTVRFDDRSAEYVITLEGMTMREKS</sequence>
<protein>
    <recommendedName>
        <fullName evidence="1">TTHB210-like domain-containing protein</fullName>
    </recommendedName>
</protein>
<dbReference type="Proteomes" id="UP000198677">
    <property type="component" value="Unassembled WGS sequence"/>
</dbReference>
<dbReference type="CDD" id="cd11669">
    <property type="entry name" value="TTHB210-like"/>
    <property type="match status" value="1"/>
</dbReference>
<feature type="domain" description="TTHB210-like" evidence="1">
    <location>
        <begin position="72"/>
        <end position="123"/>
    </location>
</feature>